<dbReference type="EMBL" id="JACBZR010000001">
    <property type="protein sequence ID" value="NYI78708.1"/>
    <property type="molecule type" value="Genomic_DNA"/>
</dbReference>
<name>A0A7Z0ITD4_9ACTN</name>
<protein>
    <submittedName>
        <fullName evidence="1">Antitoxin component HigA of HigAB toxin-antitoxin module</fullName>
    </submittedName>
</protein>
<evidence type="ECO:0000313" key="2">
    <source>
        <dbReference type="Proteomes" id="UP000564496"/>
    </source>
</evidence>
<evidence type="ECO:0000313" key="1">
    <source>
        <dbReference type="EMBL" id="NYI78708.1"/>
    </source>
</evidence>
<dbReference type="RefSeq" id="WP_179659014.1">
    <property type="nucleotide sequence ID" value="NZ_JACBZR010000001.1"/>
</dbReference>
<gene>
    <name evidence="1" type="ORF">BJ988_003356</name>
</gene>
<comment type="caution">
    <text evidence="1">The sequence shown here is derived from an EMBL/GenBank/DDBJ whole genome shotgun (WGS) entry which is preliminary data.</text>
</comment>
<dbReference type="Proteomes" id="UP000564496">
    <property type="component" value="Unassembled WGS sequence"/>
</dbReference>
<proteinExistence type="predicted"/>
<sequence length="105" mass="11432">MTTMTENAPDPGRHVDLDAEALGDLDYRKAAADYLLGPRPPEHLRPSPEELRARLLVMNADAEKAAADPTAVHSPNTWAVLRAQLDRAGLTEADVPWLTVVGDDH</sequence>
<accession>A0A7Z0ITD4</accession>
<dbReference type="AlphaFoldDB" id="A0A7Z0ITD4"/>
<keyword evidence="2" id="KW-1185">Reference proteome</keyword>
<organism evidence="1 2">
    <name type="scientific">Nocardioides panzhihuensis</name>
    <dbReference type="NCBI Taxonomy" id="860243"/>
    <lineage>
        <taxon>Bacteria</taxon>
        <taxon>Bacillati</taxon>
        <taxon>Actinomycetota</taxon>
        <taxon>Actinomycetes</taxon>
        <taxon>Propionibacteriales</taxon>
        <taxon>Nocardioidaceae</taxon>
        <taxon>Nocardioides</taxon>
    </lineage>
</organism>
<reference evidence="1 2" key="1">
    <citation type="submission" date="2020-07" db="EMBL/GenBank/DDBJ databases">
        <title>Sequencing the genomes of 1000 actinobacteria strains.</title>
        <authorList>
            <person name="Klenk H.-P."/>
        </authorList>
    </citation>
    <scope>NUCLEOTIDE SEQUENCE [LARGE SCALE GENOMIC DNA]</scope>
    <source>
        <strain evidence="1 2">DSM 26487</strain>
    </source>
</reference>